<protein>
    <submittedName>
        <fullName evidence="1">Uncharacterized protein</fullName>
    </submittedName>
</protein>
<comment type="caution">
    <text evidence="1">The sequence shown here is derived from an EMBL/GenBank/DDBJ whole genome shotgun (WGS) entry which is preliminary data.</text>
</comment>
<organism evidence="1">
    <name type="scientific">Xanthomonas euvesicatoria</name>
    <dbReference type="NCBI Taxonomy" id="456327"/>
    <lineage>
        <taxon>Bacteria</taxon>
        <taxon>Pseudomonadati</taxon>
        <taxon>Pseudomonadota</taxon>
        <taxon>Gammaproteobacteria</taxon>
        <taxon>Lysobacterales</taxon>
        <taxon>Lysobacteraceae</taxon>
        <taxon>Xanthomonas</taxon>
    </lineage>
</organism>
<proteinExistence type="predicted"/>
<accession>A0A6B3KQF4</accession>
<feature type="non-terminal residue" evidence="1">
    <location>
        <position position="80"/>
    </location>
</feature>
<gene>
    <name evidence="1" type="ORF">G3W62_20985</name>
</gene>
<dbReference type="EMBL" id="JAAGYV010000366">
    <property type="protein sequence ID" value="NEK75198.1"/>
    <property type="molecule type" value="Genomic_DNA"/>
</dbReference>
<evidence type="ECO:0000313" key="1">
    <source>
        <dbReference type="EMBL" id="NEK75198.1"/>
    </source>
</evidence>
<dbReference type="AlphaFoldDB" id="A0A6B3KQF4"/>
<name>A0A6B3KQF4_XANEU</name>
<reference evidence="1" key="1">
    <citation type="submission" date="2019-11" db="EMBL/GenBank/DDBJ databases">
        <title>Genome-resolved metagenomics to study the prevalence of co-infection and intraspecific heterogeneity among plant pathogen metapopulations.</title>
        <authorList>
            <person name="Newberry E."/>
            <person name="Bhandari R."/>
            <person name="Kemble J."/>
            <person name="Sikora E."/>
            <person name="Potnis N."/>
        </authorList>
    </citation>
    <scope>NUCLEOTIDE SEQUENCE</scope>
    <source>
        <strain evidence="1">Xe_Pep_Tuscaloosa_18b</strain>
    </source>
</reference>
<feature type="non-terminal residue" evidence="1">
    <location>
        <position position="1"/>
    </location>
</feature>
<sequence>WLEQLLNHALRPEVGAVAGKLLRGDGTVHHAGLLLGLGAPAARAFEGAAFDESGYLQRLQLDQNYSALSGECLMLPRQLF</sequence>